<feature type="transmembrane region" description="Helical" evidence="7">
    <location>
        <begin position="59"/>
        <end position="78"/>
    </location>
</feature>
<dbReference type="GO" id="GO:0022857">
    <property type="term" value="F:transmembrane transporter activity"/>
    <property type="evidence" value="ECO:0007669"/>
    <property type="project" value="UniProtKB-UniRule"/>
</dbReference>
<evidence type="ECO:0000259" key="8">
    <source>
        <dbReference type="Pfam" id="PF06808"/>
    </source>
</evidence>
<gene>
    <name evidence="9" type="ORF">CJP73_13670</name>
</gene>
<accession>A0A3A1YMZ8</accession>
<dbReference type="RefSeq" id="WP_119516804.1">
    <property type="nucleotide sequence ID" value="NZ_NQYH01000014.1"/>
</dbReference>
<comment type="caution">
    <text evidence="9">The sequence shown here is derived from an EMBL/GenBank/DDBJ whole genome shotgun (WGS) entry which is preliminary data.</text>
</comment>
<evidence type="ECO:0000256" key="5">
    <source>
        <dbReference type="ARBA" id="ARBA00022989"/>
    </source>
</evidence>
<evidence type="ECO:0000313" key="10">
    <source>
        <dbReference type="Proteomes" id="UP000266206"/>
    </source>
</evidence>
<dbReference type="EMBL" id="NQYH01000014">
    <property type="protein sequence ID" value="RIY39653.1"/>
    <property type="molecule type" value="Genomic_DNA"/>
</dbReference>
<feature type="transmembrane region" description="Helical" evidence="7">
    <location>
        <begin position="361"/>
        <end position="387"/>
    </location>
</feature>
<dbReference type="InterPro" id="IPR004681">
    <property type="entry name" value="TRAP_DctM"/>
</dbReference>
<feature type="transmembrane region" description="Helical" evidence="7">
    <location>
        <begin position="7"/>
        <end position="39"/>
    </location>
</feature>
<dbReference type="InterPro" id="IPR010656">
    <property type="entry name" value="DctM"/>
</dbReference>
<feature type="transmembrane region" description="Helical" evidence="7">
    <location>
        <begin position="221"/>
        <end position="240"/>
    </location>
</feature>
<feature type="transmembrane region" description="Helical" evidence="7">
    <location>
        <begin position="144"/>
        <end position="168"/>
    </location>
</feature>
<dbReference type="OrthoDB" id="9796052at2"/>
<dbReference type="AlphaFoldDB" id="A0A3A1YMZ8"/>
<organism evidence="9 10">
    <name type="scientific">Neopusillimonas maritima</name>
    <dbReference type="NCBI Taxonomy" id="2026239"/>
    <lineage>
        <taxon>Bacteria</taxon>
        <taxon>Pseudomonadati</taxon>
        <taxon>Pseudomonadota</taxon>
        <taxon>Betaproteobacteria</taxon>
        <taxon>Burkholderiales</taxon>
        <taxon>Alcaligenaceae</taxon>
        <taxon>Neopusillimonas</taxon>
    </lineage>
</organism>
<dbReference type="Pfam" id="PF06808">
    <property type="entry name" value="DctM"/>
    <property type="match status" value="1"/>
</dbReference>
<dbReference type="GO" id="GO:0005886">
    <property type="term" value="C:plasma membrane"/>
    <property type="evidence" value="ECO:0007669"/>
    <property type="project" value="UniProtKB-SubCell"/>
</dbReference>
<dbReference type="Proteomes" id="UP000266206">
    <property type="component" value="Unassembled WGS sequence"/>
</dbReference>
<feature type="transmembrane region" description="Helical" evidence="7">
    <location>
        <begin position="99"/>
        <end position="124"/>
    </location>
</feature>
<evidence type="ECO:0000256" key="2">
    <source>
        <dbReference type="ARBA" id="ARBA00022475"/>
    </source>
</evidence>
<keyword evidence="5 7" id="KW-1133">Transmembrane helix</keyword>
<name>A0A3A1YMZ8_9BURK</name>
<reference evidence="9 10" key="1">
    <citation type="submission" date="2017-08" db="EMBL/GenBank/DDBJ databases">
        <title>Pusillimonas indicus sp. nov., a member of the family Alcaligenaceae isolated from surface seawater.</title>
        <authorList>
            <person name="Li J."/>
        </authorList>
    </citation>
    <scope>NUCLEOTIDE SEQUENCE [LARGE SCALE GENOMIC DNA]</scope>
    <source>
        <strain evidence="9 10">L52-1-41</strain>
    </source>
</reference>
<keyword evidence="7" id="KW-0813">Transport</keyword>
<keyword evidence="4 7" id="KW-0812">Transmembrane</keyword>
<evidence type="ECO:0000313" key="9">
    <source>
        <dbReference type="EMBL" id="RIY39653.1"/>
    </source>
</evidence>
<feature type="transmembrane region" description="Helical" evidence="7">
    <location>
        <begin position="399"/>
        <end position="427"/>
    </location>
</feature>
<feature type="transmembrane region" description="Helical" evidence="7">
    <location>
        <begin position="247"/>
        <end position="263"/>
    </location>
</feature>
<comment type="subunit">
    <text evidence="7">The complex comprises the extracytoplasmic solute receptor protein and the two transmembrane proteins.</text>
</comment>
<evidence type="ECO:0000256" key="6">
    <source>
        <dbReference type="ARBA" id="ARBA00023136"/>
    </source>
</evidence>
<comment type="similarity">
    <text evidence="7">Belongs to the TRAP transporter large permease family.</text>
</comment>
<evidence type="ECO:0000256" key="4">
    <source>
        <dbReference type="ARBA" id="ARBA00022692"/>
    </source>
</evidence>
<sequence length="432" mass="44869">MTGNLAVGIWCSVALLALIALRIPIAVAMMLTAVTGIYLVQGEFAAWFQLAGAPINVTIYGLSVIPLFILMGNLAAYAGLSRDLFLLASRWVGRMPGGLCISTILACAGFSTLSGSSLATAATIGRISMGEMLNRGYSPAISSGTIAAGGTIGILIPPSVMLVVYGLLTEQSIREMFAAGILPGILLTLTFVITVIVWVGLRPASAPRADPNDPRLDVPKAGVLSLVGLVAIVLGGLYAGYFTATESAAVGTLGTLIIAWFRGGLSWKNLAGALRETAGTSAMIFFIIIGSALYATFLSVTGISGALRDFVIGLDVAPVWVLAAILAVYIVLGCFMDSMGMILLTIPVFYPVTVALGIDPILFGVLVVMVVEVGLITPPLGMNIFIVRSVAPEVPVQKIFLGALPFVLAFLVSVALVIAIPGLALWLPGLMK</sequence>
<dbReference type="PANTHER" id="PTHR33362">
    <property type="entry name" value="SIALIC ACID TRAP TRANSPORTER PERMEASE PROTEIN SIAT-RELATED"/>
    <property type="match status" value="1"/>
</dbReference>
<feature type="transmembrane region" description="Helical" evidence="7">
    <location>
        <begin position="319"/>
        <end position="349"/>
    </location>
</feature>
<keyword evidence="2" id="KW-1003">Cell membrane</keyword>
<feature type="domain" description="TRAP C4-dicarboxylate transport system permease DctM subunit" evidence="8">
    <location>
        <begin position="13"/>
        <end position="423"/>
    </location>
</feature>
<keyword evidence="6 7" id="KW-0472">Membrane</keyword>
<keyword evidence="3 7" id="KW-0997">Cell inner membrane</keyword>
<evidence type="ECO:0000256" key="3">
    <source>
        <dbReference type="ARBA" id="ARBA00022519"/>
    </source>
</evidence>
<dbReference type="PANTHER" id="PTHR33362:SF5">
    <property type="entry name" value="C4-DICARBOXYLATE TRAP TRANSPORTER LARGE PERMEASE PROTEIN DCTM"/>
    <property type="match status" value="1"/>
</dbReference>
<evidence type="ECO:0000256" key="1">
    <source>
        <dbReference type="ARBA" id="ARBA00004429"/>
    </source>
</evidence>
<feature type="transmembrane region" description="Helical" evidence="7">
    <location>
        <begin position="283"/>
        <end position="307"/>
    </location>
</feature>
<proteinExistence type="inferred from homology"/>
<dbReference type="PIRSF" id="PIRSF006066">
    <property type="entry name" value="HI0050"/>
    <property type="match status" value="1"/>
</dbReference>
<comment type="subcellular location">
    <subcellularLocation>
        <location evidence="1 7">Cell inner membrane</location>
        <topology evidence="1 7">Multi-pass membrane protein</topology>
    </subcellularLocation>
</comment>
<comment type="function">
    <text evidence="7">Part of the tripartite ATP-independent periplasmic (TRAP) transport system.</text>
</comment>
<protein>
    <recommendedName>
        <fullName evidence="7">TRAP transporter large permease protein</fullName>
    </recommendedName>
</protein>
<dbReference type="NCBIfam" id="TIGR00786">
    <property type="entry name" value="dctM"/>
    <property type="match status" value="1"/>
</dbReference>
<evidence type="ECO:0000256" key="7">
    <source>
        <dbReference type="RuleBase" id="RU369079"/>
    </source>
</evidence>
<feature type="transmembrane region" description="Helical" evidence="7">
    <location>
        <begin position="180"/>
        <end position="201"/>
    </location>
</feature>